<dbReference type="Pfam" id="PF01553">
    <property type="entry name" value="Acyltransferase"/>
    <property type="match status" value="1"/>
</dbReference>
<dbReference type="CDD" id="cd07989">
    <property type="entry name" value="LPLAT_AGPAT-like"/>
    <property type="match status" value="1"/>
</dbReference>
<dbReference type="OrthoDB" id="9803035at2"/>
<evidence type="ECO:0000256" key="4">
    <source>
        <dbReference type="SAM" id="MobiDB-lite"/>
    </source>
</evidence>
<dbReference type="InterPro" id="IPR002123">
    <property type="entry name" value="Plipid/glycerol_acylTrfase"/>
</dbReference>
<evidence type="ECO:0000259" key="6">
    <source>
        <dbReference type="SMART" id="SM00563"/>
    </source>
</evidence>
<dbReference type="Proteomes" id="UP000199249">
    <property type="component" value="Unassembled WGS sequence"/>
</dbReference>
<dbReference type="STRING" id="651662.SAMN04488069_104157"/>
<keyword evidence="5" id="KW-0812">Transmembrane</keyword>
<evidence type="ECO:0000256" key="3">
    <source>
        <dbReference type="ARBA" id="ARBA00023315"/>
    </source>
</evidence>
<accession>A0A1H3FNG7</accession>
<protein>
    <submittedName>
        <fullName evidence="7">1-acyl-sn-glycerol-3-phosphate acyltransferase</fullName>
    </submittedName>
</protein>
<dbReference type="AlphaFoldDB" id="A0A1H3FNG7"/>
<keyword evidence="8" id="KW-1185">Reference proteome</keyword>
<dbReference type="PANTHER" id="PTHR10434:SF11">
    <property type="entry name" value="1-ACYL-SN-GLYCEROL-3-PHOSPHATE ACYLTRANSFERASE"/>
    <property type="match status" value="1"/>
</dbReference>
<organism evidence="7 8">
    <name type="scientific">Hymenobacter psychrophilus</name>
    <dbReference type="NCBI Taxonomy" id="651662"/>
    <lineage>
        <taxon>Bacteria</taxon>
        <taxon>Pseudomonadati</taxon>
        <taxon>Bacteroidota</taxon>
        <taxon>Cytophagia</taxon>
        <taxon>Cytophagales</taxon>
        <taxon>Hymenobacteraceae</taxon>
        <taxon>Hymenobacter</taxon>
    </lineage>
</organism>
<feature type="transmembrane region" description="Helical" evidence="5">
    <location>
        <begin position="12"/>
        <end position="31"/>
    </location>
</feature>
<dbReference type="GO" id="GO:0003841">
    <property type="term" value="F:1-acylglycerol-3-phosphate O-acyltransferase activity"/>
    <property type="evidence" value="ECO:0007669"/>
    <property type="project" value="TreeGrafter"/>
</dbReference>
<evidence type="ECO:0000313" key="8">
    <source>
        <dbReference type="Proteomes" id="UP000199249"/>
    </source>
</evidence>
<gene>
    <name evidence="7" type="ORF">SAMN04488069_104157</name>
</gene>
<feature type="region of interest" description="Disordered" evidence="4">
    <location>
        <begin position="244"/>
        <end position="279"/>
    </location>
</feature>
<keyword evidence="2 7" id="KW-0808">Transferase</keyword>
<evidence type="ECO:0000313" key="7">
    <source>
        <dbReference type="EMBL" id="SDX92415.1"/>
    </source>
</evidence>
<comment type="pathway">
    <text evidence="1">Lipid metabolism.</text>
</comment>
<feature type="compositionally biased region" description="Low complexity" evidence="4">
    <location>
        <begin position="260"/>
        <end position="271"/>
    </location>
</feature>
<sequence>MTHLLRYVGQRLYTTWATFWFVLPFVVTYPLQWALSHWPAGHPYLRAINKGWSRFFIAMWGVPVETVRAPETVPPGQPCLYLANHSSLIDIPLLFQTLPGGPNVLGKISLAKIPLWGPIFGRAYITVDRNSAVSRGRSMIRARQELAAGRSVIVFPEGQISSHPGQQLEPFKEGAFQLAIAAGVPIVPITMPLNHHFLPDVGGLRVRWARLAIIVHAPISTAGLTAADAPALQQRVSDVITSGLRPEAGGIPGPGSWRRPAAPALLVAPEPTRQPAPVK</sequence>
<dbReference type="SMART" id="SM00563">
    <property type="entry name" value="PlsC"/>
    <property type="match status" value="1"/>
</dbReference>
<keyword evidence="5" id="KW-1133">Transmembrane helix</keyword>
<feature type="domain" description="Phospholipid/glycerol acyltransferase" evidence="6">
    <location>
        <begin position="79"/>
        <end position="194"/>
    </location>
</feature>
<evidence type="ECO:0000256" key="1">
    <source>
        <dbReference type="ARBA" id="ARBA00005189"/>
    </source>
</evidence>
<dbReference type="GO" id="GO:0006654">
    <property type="term" value="P:phosphatidic acid biosynthetic process"/>
    <property type="evidence" value="ECO:0007669"/>
    <property type="project" value="TreeGrafter"/>
</dbReference>
<keyword evidence="5" id="KW-0472">Membrane</keyword>
<dbReference type="PANTHER" id="PTHR10434">
    <property type="entry name" value="1-ACYL-SN-GLYCEROL-3-PHOSPHATE ACYLTRANSFERASE"/>
    <property type="match status" value="1"/>
</dbReference>
<keyword evidence="3 7" id="KW-0012">Acyltransferase</keyword>
<reference evidence="8" key="1">
    <citation type="submission" date="2016-10" db="EMBL/GenBank/DDBJ databases">
        <authorList>
            <person name="Varghese N."/>
            <person name="Submissions S."/>
        </authorList>
    </citation>
    <scope>NUCLEOTIDE SEQUENCE [LARGE SCALE GENOMIC DNA]</scope>
    <source>
        <strain evidence="8">CGMCC 1.8975</strain>
    </source>
</reference>
<proteinExistence type="predicted"/>
<name>A0A1H3FNG7_9BACT</name>
<evidence type="ECO:0000256" key="2">
    <source>
        <dbReference type="ARBA" id="ARBA00022679"/>
    </source>
</evidence>
<dbReference type="SUPFAM" id="SSF69593">
    <property type="entry name" value="Glycerol-3-phosphate (1)-acyltransferase"/>
    <property type="match status" value="1"/>
</dbReference>
<dbReference type="EMBL" id="FNOV01000004">
    <property type="protein sequence ID" value="SDX92415.1"/>
    <property type="molecule type" value="Genomic_DNA"/>
</dbReference>
<dbReference type="RefSeq" id="WP_092738856.1">
    <property type="nucleotide sequence ID" value="NZ_FNOV01000004.1"/>
</dbReference>
<evidence type="ECO:0000256" key="5">
    <source>
        <dbReference type="SAM" id="Phobius"/>
    </source>
</evidence>